<dbReference type="PROSITE" id="PS51257">
    <property type="entry name" value="PROKAR_LIPOPROTEIN"/>
    <property type="match status" value="1"/>
</dbReference>
<protein>
    <recommendedName>
        <fullName evidence="3">PKD domain-containing protein</fullName>
    </recommendedName>
</protein>
<dbReference type="AlphaFoldDB" id="A0A9E6ZPW7"/>
<name>A0A9E6ZPW7_9FLAO</name>
<proteinExistence type="predicted"/>
<dbReference type="KEGG" id="fbm:MQE35_05465"/>
<organism evidence="1 2">
    <name type="scientific">Abyssalbus ytuae</name>
    <dbReference type="NCBI Taxonomy" id="2926907"/>
    <lineage>
        <taxon>Bacteria</taxon>
        <taxon>Pseudomonadati</taxon>
        <taxon>Bacteroidota</taxon>
        <taxon>Flavobacteriia</taxon>
        <taxon>Flavobacteriales</taxon>
        <taxon>Flavobacteriaceae</taxon>
        <taxon>Abyssalbus</taxon>
    </lineage>
</organism>
<accession>A0A9E6ZPW7</accession>
<dbReference type="RefSeq" id="WP_255845356.1">
    <property type="nucleotide sequence ID" value="NZ_CP094358.1"/>
</dbReference>
<dbReference type="Proteomes" id="UP000831290">
    <property type="component" value="Chromosome"/>
</dbReference>
<keyword evidence="2" id="KW-1185">Reference proteome</keyword>
<evidence type="ECO:0000313" key="1">
    <source>
        <dbReference type="EMBL" id="UOB18739.1"/>
    </source>
</evidence>
<reference evidence="1" key="1">
    <citation type="submission" date="2022-03" db="EMBL/GenBank/DDBJ databases">
        <title>Description of Abyssus ytuae gen. nov., sp. nov., a novel member of the family Flavobacteriaceae isolated from the sediment of Mariana Trench.</title>
        <authorList>
            <person name="Zhang J."/>
            <person name="Xu X."/>
        </authorList>
    </citation>
    <scope>NUCLEOTIDE SEQUENCE</scope>
    <source>
        <strain evidence="1">MT3330</strain>
    </source>
</reference>
<evidence type="ECO:0000313" key="2">
    <source>
        <dbReference type="Proteomes" id="UP000831290"/>
    </source>
</evidence>
<sequence length="615" mass="66907">MKSIIKILMLLGVLVLFFSCNDNDYELGEKLSPSELNFSVVQDYSADAGGNTVILTNNTPGTVAVWDYQTGTSNKNQVVVNYAFAGEYTIKFSAVTAGGIVEAESVIITVTDDNYNYVTDPLWETLSGGVGNTKKWYLDLDADGLSRYFTSPLYFYGTDNGWLEGGDAGCYGDDCWTWAPVWESNQWIMDAADYGYMEFSLDGGPFVTVDHLTLPALGTQSGTYSLDVESYTLAMSNAGMLHNTGYDDCVSNWGNITLFSLTEDTMQLGVIREAIGACSSEGQAMIVYNFISEEYRDNWIPEETGPVEPILPDDWENTVSEITSTSIEWKLSENNPIDWANLDGSMMNGWQVPGDYPDWLGAPDPSVYGDFSMTINSSDNSVVFVTPDGTTTEGTYEINSSGIYSFSIDVPSFQLINWAYFAPDSNNQLRILNITTDSGGNITDMWLGAVDDVNNPSQYTAFHLEPTLSDGGSEEETGIEISVNNSLIAYGDIESNGNLRLEIFNEYGTTLADPPINTADMVFDDRVEVTFTISGTGISGGSYDASMYYADSDWAPNGNGAPITVTGDGTYTVTYQPGTAVNGCIVFVIDIVGMGNDIADISSVSATIDNIMIYN</sequence>
<gene>
    <name evidence="1" type="ORF">MQE35_05465</name>
</gene>
<evidence type="ECO:0008006" key="3">
    <source>
        <dbReference type="Google" id="ProtNLM"/>
    </source>
</evidence>
<dbReference type="EMBL" id="CP094358">
    <property type="protein sequence ID" value="UOB18739.1"/>
    <property type="molecule type" value="Genomic_DNA"/>
</dbReference>